<comment type="caution">
    <text evidence="1">The sequence shown here is derived from an EMBL/GenBank/DDBJ whole genome shotgun (WGS) entry which is preliminary data.</text>
</comment>
<evidence type="ECO:0000313" key="2">
    <source>
        <dbReference type="Proteomes" id="UP000499080"/>
    </source>
</evidence>
<evidence type="ECO:0000313" key="1">
    <source>
        <dbReference type="EMBL" id="GBM19476.1"/>
    </source>
</evidence>
<proteinExistence type="predicted"/>
<name>A0A4Y2DTX2_ARAVE</name>
<dbReference type="EMBL" id="BGPR01000424">
    <property type="protein sequence ID" value="GBM19476.1"/>
    <property type="molecule type" value="Genomic_DNA"/>
</dbReference>
<gene>
    <name evidence="1" type="ORF">AVEN_259376_1</name>
</gene>
<reference evidence="1 2" key="1">
    <citation type="journal article" date="2019" name="Sci. Rep.">
        <title>Orb-weaving spider Araneus ventricosus genome elucidates the spidroin gene catalogue.</title>
        <authorList>
            <person name="Kono N."/>
            <person name="Nakamura H."/>
            <person name="Ohtoshi R."/>
            <person name="Moran D.A.P."/>
            <person name="Shinohara A."/>
            <person name="Yoshida Y."/>
            <person name="Fujiwara M."/>
            <person name="Mori M."/>
            <person name="Tomita M."/>
            <person name="Arakawa K."/>
        </authorList>
    </citation>
    <scope>NUCLEOTIDE SEQUENCE [LARGE SCALE GENOMIC DNA]</scope>
</reference>
<keyword evidence="2" id="KW-1185">Reference proteome</keyword>
<dbReference type="Proteomes" id="UP000499080">
    <property type="component" value="Unassembled WGS sequence"/>
</dbReference>
<dbReference type="AlphaFoldDB" id="A0A4Y2DTX2"/>
<sequence length="107" mass="11922">MLIILFLEFGLSRTLYYHRLSSEVESFPIRQELSFLPGGFQAKVVHICALLGGKSPETSRIAANNWLLQSTSIIQFLNNVSKSAAGGRTHNLLLPIHVLQPCHTLIH</sequence>
<organism evidence="1 2">
    <name type="scientific">Araneus ventricosus</name>
    <name type="common">Orbweaver spider</name>
    <name type="synonym">Epeira ventricosa</name>
    <dbReference type="NCBI Taxonomy" id="182803"/>
    <lineage>
        <taxon>Eukaryota</taxon>
        <taxon>Metazoa</taxon>
        <taxon>Ecdysozoa</taxon>
        <taxon>Arthropoda</taxon>
        <taxon>Chelicerata</taxon>
        <taxon>Arachnida</taxon>
        <taxon>Araneae</taxon>
        <taxon>Araneomorphae</taxon>
        <taxon>Entelegynae</taxon>
        <taxon>Araneoidea</taxon>
        <taxon>Araneidae</taxon>
        <taxon>Araneus</taxon>
    </lineage>
</organism>
<accession>A0A4Y2DTX2</accession>
<protein>
    <submittedName>
        <fullName evidence="1">Uncharacterized protein</fullName>
    </submittedName>
</protein>